<dbReference type="GO" id="GO:0042732">
    <property type="term" value="P:D-xylose metabolic process"/>
    <property type="evidence" value="ECO:0007669"/>
    <property type="project" value="UniProtKB-KW"/>
</dbReference>
<comment type="similarity">
    <text evidence="1 8 9">Belongs to the FGGY kinase family.</text>
</comment>
<dbReference type="InterPro" id="IPR000577">
    <property type="entry name" value="Carb_kinase_FGGY"/>
</dbReference>
<dbReference type="InterPro" id="IPR043129">
    <property type="entry name" value="ATPase_NBD"/>
</dbReference>
<protein>
    <recommendedName>
        <fullName evidence="8 10">Xylulose kinase</fullName>
        <shortName evidence="8 10">Xylulokinase</shortName>
        <ecNumber evidence="8 10">2.7.1.17</ecNumber>
    </recommendedName>
</protein>
<dbReference type="PANTHER" id="PTHR43095:SF5">
    <property type="entry name" value="XYLULOSE KINASE"/>
    <property type="match status" value="1"/>
</dbReference>
<dbReference type="STRING" id="937334.SAMN05444406_10226"/>
<feature type="domain" description="Carbohydrate kinase FGGY N-terminal" evidence="11">
    <location>
        <begin position="3"/>
        <end position="247"/>
    </location>
</feature>
<keyword evidence="4 8" id="KW-0547">Nucleotide-binding</keyword>
<reference evidence="13 14" key="1">
    <citation type="submission" date="2016-10" db="EMBL/GenBank/DDBJ databases">
        <authorList>
            <person name="de Groot N.N."/>
        </authorList>
    </citation>
    <scope>NUCLEOTIDE SEQUENCE [LARGE SCALE GENOMIC DNA]</scope>
    <source>
        <strain evidence="13 14">DSM 20678</strain>
    </source>
</reference>
<proteinExistence type="inferred from homology"/>
<evidence type="ECO:0000313" key="13">
    <source>
        <dbReference type="EMBL" id="SFP66805.1"/>
    </source>
</evidence>
<dbReference type="EC" id="2.7.1.17" evidence="8 10"/>
<dbReference type="PROSITE" id="PS00933">
    <property type="entry name" value="FGGY_KINASES_1"/>
    <property type="match status" value="1"/>
</dbReference>
<dbReference type="SUPFAM" id="SSF53067">
    <property type="entry name" value="Actin-like ATPase domain"/>
    <property type="match status" value="2"/>
</dbReference>
<evidence type="ECO:0000313" key="14">
    <source>
        <dbReference type="Proteomes" id="UP000198577"/>
    </source>
</evidence>
<comment type="catalytic activity">
    <reaction evidence="8 10">
        <text>D-xylulose + ATP = D-xylulose 5-phosphate + ADP + H(+)</text>
        <dbReference type="Rhea" id="RHEA:10964"/>
        <dbReference type="ChEBI" id="CHEBI:15378"/>
        <dbReference type="ChEBI" id="CHEBI:17140"/>
        <dbReference type="ChEBI" id="CHEBI:30616"/>
        <dbReference type="ChEBI" id="CHEBI:57737"/>
        <dbReference type="ChEBI" id="CHEBI:456216"/>
        <dbReference type="EC" id="2.7.1.17"/>
    </reaction>
</comment>
<dbReference type="Pfam" id="PF00370">
    <property type="entry name" value="FGGY_N"/>
    <property type="match status" value="1"/>
</dbReference>
<evidence type="ECO:0000259" key="11">
    <source>
        <dbReference type="Pfam" id="PF00370"/>
    </source>
</evidence>
<dbReference type="GO" id="GO:0005524">
    <property type="term" value="F:ATP binding"/>
    <property type="evidence" value="ECO:0007669"/>
    <property type="project" value="UniProtKB-UniRule"/>
</dbReference>
<keyword evidence="14" id="KW-1185">Reference proteome</keyword>
<dbReference type="Gene3D" id="3.30.420.40">
    <property type="match status" value="2"/>
</dbReference>
<dbReference type="RefSeq" id="WP_092281842.1">
    <property type="nucleotide sequence ID" value="NZ_FOXR01000002.1"/>
</dbReference>
<keyword evidence="5 8" id="KW-0418">Kinase</keyword>
<accession>A0A1I5S7W1</accession>
<keyword evidence="2 8" id="KW-0859">Xylose metabolism</keyword>
<dbReference type="InterPro" id="IPR050406">
    <property type="entry name" value="FGGY_Carb_Kinase"/>
</dbReference>
<evidence type="ECO:0000256" key="5">
    <source>
        <dbReference type="ARBA" id="ARBA00022777"/>
    </source>
</evidence>
<feature type="active site" description="Proton acceptor" evidence="8">
    <location>
        <position position="240"/>
    </location>
</feature>
<keyword evidence="3 8" id="KW-0808">Transferase</keyword>
<dbReference type="GO" id="GO:0004856">
    <property type="term" value="F:D-xylulokinase activity"/>
    <property type="evidence" value="ECO:0007669"/>
    <property type="project" value="UniProtKB-UniRule"/>
</dbReference>
<dbReference type="OrthoDB" id="9805576at2"/>
<dbReference type="Proteomes" id="UP000198577">
    <property type="component" value="Unassembled WGS sequence"/>
</dbReference>
<evidence type="ECO:0000256" key="1">
    <source>
        <dbReference type="ARBA" id="ARBA00009156"/>
    </source>
</evidence>
<dbReference type="InterPro" id="IPR018483">
    <property type="entry name" value="Carb_kinase_FGGY_CS"/>
</dbReference>
<feature type="binding site" evidence="8">
    <location>
        <begin position="81"/>
        <end position="82"/>
    </location>
    <ligand>
        <name>substrate</name>
    </ligand>
</feature>
<sequence length="515" mass="56204">MAYLLGIDIGTSGTKTALFDELGNTVASATQEYPLYQPQIGWAEQEPEDWWNAAVETIKQVLSKSSVDPSDIKGIGLTGQMHGMVLLDKEGKVLRPAIIWCDQRTQEECDQITEIIGKDRLIEITANPALTGFTASKVMWVKNHQPEIFEKINKILLPKDYIRYRLTGEFATEVSDASGMQFLDVPRRTWSREIVDKLGIDYEWLPAVYESPEVSGKVSQQAAQLTGLLPGTPVVGGGGDQAAGAVGNGIVKPGVISSTIGTSGVVFAYMDQVKIDPKGRVHTFCHAVPNTWHVMGVTQGAGLSLQWMRNNFGGMERELAKFMGIDPYVLMDAEAEKAVPGCQGLIYLPYLMGERTPHLDPYAKGVFFGLSAKHGRSEMIRAVMEGVAYSLRDCLEIIKEMGVQVSEVRASGGGGKSKLWRQIQADVFNSPITTINSTEGPAFGAALLAGVGTGVYGSVPEACEAAIKRVGVQQPIESNVRVYDKYYEVYKGLYYALKDSYLKVAQIERELSGQA</sequence>
<dbReference type="CDD" id="cd07808">
    <property type="entry name" value="ASKHA_NBD_FGGY_EcXK-like"/>
    <property type="match status" value="1"/>
</dbReference>
<organism evidence="13 14">
    <name type="scientific">Caldicoprobacter faecalis</name>
    <dbReference type="NCBI Taxonomy" id="937334"/>
    <lineage>
        <taxon>Bacteria</taxon>
        <taxon>Bacillati</taxon>
        <taxon>Bacillota</taxon>
        <taxon>Clostridia</taxon>
        <taxon>Caldicoprobacterales</taxon>
        <taxon>Caldicoprobacteraceae</taxon>
        <taxon>Caldicoprobacter</taxon>
    </lineage>
</organism>
<evidence type="ECO:0000256" key="8">
    <source>
        <dbReference type="HAMAP-Rule" id="MF_02220"/>
    </source>
</evidence>
<comment type="function">
    <text evidence="8">Catalyzes the phosphorylation of D-xylulose to D-xylulose 5-phosphate.</text>
</comment>
<dbReference type="EMBL" id="FOXR01000002">
    <property type="protein sequence ID" value="SFP66805.1"/>
    <property type="molecule type" value="Genomic_DNA"/>
</dbReference>
<dbReference type="GO" id="GO:0005998">
    <property type="term" value="P:xylulose catabolic process"/>
    <property type="evidence" value="ECO:0007669"/>
    <property type="project" value="UniProtKB-UniRule"/>
</dbReference>
<keyword evidence="6 8" id="KW-0067">ATP-binding</keyword>
<evidence type="ECO:0000256" key="7">
    <source>
        <dbReference type="ARBA" id="ARBA00023277"/>
    </source>
</evidence>
<evidence type="ECO:0000259" key="12">
    <source>
        <dbReference type="Pfam" id="PF02782"/>
    </source>
</evidence>
<evidence type="ECO:0000256" key="3">
    <source>
        <dbReference type="ARBA" id="ARBA00022679"/>
    </source>
</evidence>
<dbReference type="PIRSF" id="PIRSF000538">
    <property type="entry name" value="GlpK"/>
    <property type="match status" value="1"/>
</dbReference>
<name>A0A1I5S7W1_9FIRM</name>
<evidence type="ECO:0000256" key="10">
    <source>
        <dbReference type="RuleBase" id="RU364073"/>
    </source>
</evidence>
<evidence type="ECO:0000256" key="2">
    <source>
        <dbReference type="ARBA" id="ARBA00022629"/>
    </source>
</evidence>
<dbReference type="NCBIfam" id="TIGR01312">
    <property type="entry name" value="XylB"/>
    <property type="match status" value="1"/>
</dbReference>
<dbReference type="PROSITE" id="PS00445">
    <property type="entry name" value="FGGY_KINASES_2"/>
    <property type="match status" value="1"/>
</dbReference>
<gene>
    <name evidence="8 10" type="primary">xylB</name>
    <name evidence="13" type="ORF">SAMN05444406_10226</name>
</gene>
<keyword evidence="7 8" id="KW-0119">Carbohydrate metabolism</keyword>
<dbReference type="AlphaFoldDB" id="A0A1I5S7W1"/>
<dbReference type="Pfam" id="PF02782">
    <property type="entry name" value="FGGY_C"/>
    <property type="match status" value="1"/>
</dbReference>
<feature type="site" description="Important for activity" evidence="8">
    <location>
        <position position="8"/>
    </location>
</feature>
<evidence type="ECO:0000256" key="9">
    <source>
        <dbReference type="RuleBase" id="RU003733"/>
    </source>
</evidence>
<dbReference type="InterPro" id="IPR006000">
    <property type="entry name" value="Xylulokinase"/>
</dbReference>
<dbReference type="PANTHER" id="PTHR43095">
    <property type="entry name" value="SUGAR KINASE"/>
    <property type="match status" value="1"/>
</dbReference>
<dbReference type="InterPro" id="IPR018484">
    <property type="entry name" value="FGGY_N"/>
</dbReference>
<dbReference type="InterPro" id="IPR018485">
    <property type="entry name" value="FGGY_C"/>
</dbReference>
<evidence type="ECO:0000256" key="6">
    <source>
        <dbReference type="ARBA" id="ARBA00022840"/>
    </source>
</evidence>
<evidence type="ECO:0000256" key="4">
    <source>
        <dbReference type="ARBA" id="ARBA00022741"/>
    </source>
</evidence>
<feature type="domain" description="Carbohydrate kinase FGGY C-terminal" evidence="12">
    <location>
        <begin position="258"/>
        <end position="451"/>
    </location>
</feature>
<dbReference type="HAMAP" id="MF_02220">
    <property type="entry name" value="XylB"/>
    <property type="match status" value="1"/>
</dbReference>